<dbReference type="AlphaFoldDB" id="A0A2V1CY79"/>
<reference evidence="1 2" key="1">
    <citation type="journal article" date="2018" name="Sci. Rep.">
        <title>Comparative genomics provides insights into the lifestyle and reveals functional heterogeneity of dark septate endophytic fungi.</title>
        <authorList>
            <person name="Knapp D.G."/>
            <person name="Nemeth J.B."/>
            <person name="Barry K."/>
            <person name="Hainaut M."/>
            <person name="Henrissat B."/>
            <person name="Johnson J."/>
            <person name="Kuo A."/>
            <person name="Lim J.H.P."/>
            <person name="Lipzen A."/>
            <person name="Nolan M."/>
            <person name="Ohm R.A."/>
            <person name="Tamas L."/>
            <person name="Grigoriev I.V."/>
            <person name="Spatafora J.W."/>
            <person name="Nagy L.G."/>
            <person name="Kovacs G.M."/>
        </authorList>
    </citation>
    <scope>NUCLEOTIDE SEQUENCE [LARGE SCALE GENOMIC DNA]</scope>
    <source>
        <strain evidence="1 2">DSE2036</strain>
    </source>
</reference>
<dbReference type="Proteomes" id="UP000244855">
    <property type="component" value="Unassembled WGS sequence"/>
</dbReference>
<sequence>MKYLPFLVAMTAGQSLLPFDQILPILWSPVVSVQAGQEIAYQLSNARNVSCEATIHFQNSTFLPITMRVRPKPCAGDQNAFFTLPVAVPDGMMAVEWECSGSNATLVDIMAVSGGTGDSEALLQEETCMVVECRNTSSSGMLVC</sequence>
<keyword evidence="2" id="KW-1185">Reference proteome</keyword>
<name>A0A2V1CY79_9PLEO</name>
<dbReference type="STRING" id="97972.A0A2V1CY79"/>
<dbReference type="OrthoDB" id="5104857at2759"/>
<evidence type="ECO:0000313" key="2">
    <source>
        <dbReference type="Proteomes" id="UP000244855"/>
    </source>
</evidence>
<accession>A0A2V1CY79</accession>
<dbReference type="EMBL" id="KZ806149">
    <property type="protein sequence ID" value="PVH90697.1"/>
    <property type="molecule type" value="Genomic_DNA"/>
</dbReference>
<evidence type="ECO:0000313" key="1">
    <source>
        <dbReference type="EMBL" id="PVH90697.1"/>
    </source>
</evidence>
<organism evidence="1 2">
    <name type="scientific">Periconia macrospinosa</name>
    <dbReference type="NCBI Taxonomy" id="97972"/>
    <lineage>
        <taxon>Eukaryota</taxon>
        <taxon>Fungi</taxon>
        <taxon>Dikarya</taxon>
        <taxon>Ascomycota</taxon>
        <taxon>Pezizomycotina</taxon>
        <taxon>Dothideomycetes</taxon>
        <taxon>Pleosporomycetidae</taxon>
        <taxon>Pleosporales</taxon>
        <taxon>Massarineae</taxon>
        <taxon>Periconiaceae</taxon>
        <taxon>Periconia</taxon>
    </lineage>
</organism>
<proteinExistence type="predicted"/>
<gene>
    <name evidence="1" type="ORF">DM02DRAFT_664783</name>
</gene>
<protein>
    <submittedName>
        <fullName evidence="1">Uncharacterized protein</fullName>
    </submittedName>
</protein>